<dbReference type="Pfam" id="PF03583">
    <property type="entry name" value="LIP"/>
    <property type="match status" value="1"/>
</dbReference>
<dbReference type="Gene3D" id="3.40.50.1820">
    <property type="entry name" value="alpha/beta hydrolase"/>
    <property type="match status" value="1"/>
</dbReference>
<dbReference type="RefSeq" id="WP_136456890.1">
    <property type="nucleotide sequence ID" value="NZ_SRSF01000001.1"/>
</dbReference>
<gene>
    <name evidence="2" type="ORF">E4021_04865</name>
</gene>
<feature type="signal peptide" evidence="1">
    <location>
        <begin position="1"/>
        <end position="19"/>
    </location>
</feature>
<dbReference type="GO" id="GO:0016042">
    <property type="term" value="P:lipid catabolic process"/>
    <property type="evidence" value="ECO:0007669"/>
    <property type="project" value="InterPro"/>
</dbReference>
<proteinExistence type="predicted"/>
<dbReference type="EMBL" id="SRSF01000001">
    <property type="protein sequence ID" value="THH41923.1"/>
    <property type="molecule type" value="Genomic_DNA"/>
</dbReference>
<dbReference type="OrthoDB" id="4857813at2"/>
<dbReference type="AlphaFoldDB" id="A0A4V3XLR5"/>
<sequence length="479" mass="52465">MKHLNTLLLVALLCTCARAQTYLSVERQDSVTTRLIEMVIPIDATYDVVNYKVRYRTTDAFGRPDTASGLLSIPYDRGLRFPITAYMHGTAASREAVPSRPGVQERLVVNAIATNGYITVAPDYIGLGDSDGFHPYVHAESEASAGRDLLLAAREWLSDSGIPHNDQVFVTGYSQGGHAAQALQRNLQEMPAGDDLTVTAGAHLSGPYSISDVMRRATLAESASIFPVFIVGTYLSYDKIYGLYQSLDQLFVPPYLEVILSYEEEETDLETFNADLVQLLQERGETVADVFQDSIRTQLEEDDPDSRIIQALRANDTYRWAPEAPTLLFYCTEDEQVPFENAILADSVMTELGSTSVVLESGGPRGHGQCVLPSVEATLAFFEQFARREPATSIGRPVELPAFGVSPNPVRPGGQLQLSGLPADGCTYEMYDAGGRMLQRGNVPVDGSIPLLASDRRGLFLLRVTLPTGDFAVRRVVVR</sequence>
<dbReference type="Proteomes" id="UP000308528">
    <property type="component" value="Unassembled WGS sequence"/>
</dbReference>
<protein>
    <recommendedName>
        <fullName evidence="4">Alpha/beta fold hydrolase</fullName>
    </recommendedName>
</protein>
<dbReference type="Gene3D" id="1.10.260.160">
    <property type="match status" value="1"/>
</dbReference>
<accession>A0A4V3XLR5</accession>
<feature type="chain" id="PRO_5020376215" description="Alpha/beta fold hydrolase" evidence="1">
    <location>
        <begin position="20"/>
        <end position="479"/>
    </location>
</feature>
<evidence type="ECO:0000313" key="3">
    <source>
        <dbReference type="Proteomes" id="UP000308528"/>
    </source>
</evidence>
<evidence type="ECO:0000313" key="2">
    <source>
        <dbReference type="EMBL" id="THH41923.1"/>
    </source>
</evidence>
<dbReference type="PANTHER" id="PTHR34853">
    <property type="match status" value="1"/>
</dbReference>
<dbReference type="InterPro" id="IPR005152">
    <property type="entry name" value="Lipase_secreted"/>
</dbReference>
<evidence type="ECO:0008006" key="4">
    <source>
        <dbReference type="Google" id="ProtNLM"/>
    </source>
</evidence>
<reference evidence="2 3" key="1">
    <citation type="submission" date="2019-04" db="EMBL/GenBank/DDBJ databases">
        <title>Lewinella litorea sp. nov., isolated from a marine sand.</title>
        <authorList>
            <person name="Yoon J.-H."/>
        </authorList>
    </citation>
    <scope>NUCLEOTIDE SEQUENCE [LARGE SCALE GENOMIC DNA]</scope>
    <source>
        <strain evidence="2 3">HSMS-39</strain>
    </source>
</reference>
<keyword evidence="3" id="KW-1185">Reference proteome</keyword>
<dbReference type="GO" id="GO:0004806">
    <property type="term" value="F:triacylglycerol lipase activity"/>
    <property type="evidence" value="ECO:0007669"/>
    <property type="project" value="InterPro"/>
</dbReference>
<dbReference type="InterPro" id="IPR029058">
    <property type="entry name" value="AB_hydrolase_fold"/>
</dbReference>
<dbReference type="SUPFAM" id="SSF53474">
    <property type="entry name" value="alpha/beta-Hydrolases"/>
    <property type="match status" value="1"/>
</dbReference>
<evidence type="ECO:0000256" key="1">
    <source>
        <dbReference type="SAM" id="SignalP"/>
    </source>
</evidence>
<keyword evidence="1" id="KW-0732">Signal</keyword>
<organism evidence="2 3">
    <name type="scientific">Neolewinella litorea</name>
    <dbReference type="NCBI Taxonomy" id="2562452"/>
    <lineage>
        <taxon>Bacteria</taxon>
        <taxon>Pseudomonadati</taxon>
        <taxon>Bacteroidota</taxon>
        <taxon>Saprospiria</taxon>
        <taxon>Saprospirales</taxon>
        <taxon>Lewinellaceae</taxon>
        <taxon>Neolewinella</taxon>
    </lineage>
</organism>
<dbReference type="PANTHER" id="PTHR34853:SF1">
    <property type="entry name" value="LIPASE 5"/>
    <property type="match status" value="1"/>
</dbReference>
<name>A0A4V3XLR5_9BACT</name>
<comment type="caution">
    <text evidence="2">The sequence shown here is derived from an EMBL/GenBank/DDBJ whole genome shotgun (WGS) entry which is preliminary data.</text>
</comment>